<keyword evidence="4" id="KW-1185">Reference proteome</keyword>
<dbReference type="EMBL" id="JACCAC010000001">
    <property type="protein sequence ID" value="NYG55820.1"/>
    <property type="molecule type" value="Genomic_DNA"/>
</dbReference>
<feature type="domain" description="GP-PDE" evidence="2">
    <location>
        <begin position="30"/>
        <end position="282"/>
    </location>
</feature>
<name>A0A7Y9RXM0_9ACTN</name>
<proteinExistence type="predicted"/>
<accession>A0A7Y9RXM0</accession>
<gene>
    <name evidence="3" type="ORF">BJ989_002124</name>
</gene>
<evidence type="ECO:0000313" key="3">
    <source>
        <dbReference type="EMBL" id="NYG55820.1"/>
    </source>
</evidence>
<dbReference type="PROSITE" id="PS51704">
    <property type="entry name" value="GP_PDE"/>
    <property type="match status" value="1"/>
</dbReference>
<dbReference type="GO" id="GO:0006629">
    <property type="term" value="P:lipid metabolic process"/>
    <property type="evidence" value="ECO:0007669"/>
    <property type="project" value="InterPro"/>
</dbReference>
<dbReference type="GO" id="GO:0008889">
    <property type="term" value="F:glycerophosphodiester phosphodiesterase activity"/>
    <property type="evidence" value="ECO:0007669"/>
    <property type="project" value="UniProtKB-EC"/>
</dbReference>
<dbReference type="Gene3D" id="3.20.20.190">
    <property type="entry name" value="Phosphatidylinositol (PI) phosphodiesterase"/>
    <property type="match status" value="1"/>
</dbReference>
<dbReference type="InterPro" id="IPR030395">
    <property type="entry name" value="GP_PDE_dom"/>
</dbReference>
<dbReference type="PANTHER" id="PTHR46211">
    <property type="entry name" value="GLYCEROPHOSPHORYL DIESTER PHOSPHODIESTERASE"/>
    <property type="match status" value="1"/>
</dbReference>
<dbReference type="RefSeq" id="WP_179518202.1">
    <property type="nucleotide sequence ID" value="NZ_JACCAC010000001.1"/>
</dbReference>
<dbReference type="AlphaFoldDB" id="A0A7Y9RXM0"/>
<keyword evidence="3" id="KW-0378">Hydrolase</keyword>
<dbReference type="InterPro" id="IPR017946">
    <property type="entry name" value="PLC-like_Pdiesterase_TIM-brl"/>
</dbReference>
<evidence type="ECO:0000256" key="1">
    <source>
        <dbReference type="SAM" id="MobiDB-lite"/>
    </source>
</evidence>
<dbReference type="Pfam" id="PF03009">
    <property type="entry name" value="GDPD"/>
    <property type="match status" value="1"/>
</dbReference>
<feature type="region of interest" description="Disordered" evidence="1">
    <location>
        <begin position="1"/>
        <end position="25"/>
    </location>
</feature>
<dbReference type="CDD" id="cd08556">
    <property type="entry name" value="GDPD"/>
    <property type="match status" value="1"/>
</dbReference>
<sequence length="318" mass="34837">MTRDAPAEAPRPTPPRRLAPGRARRPAPPVLVSAHRCGAGTATHLENTRVALDRALGLEVDFVEFDVQLLGDGTFVLHHDDVVEVGGALRPLAHLDLATYAGAVSEVLRYDEVLDALAGTGKQAHVDLKFRSPAAAYADPASTAEVAAARLAVERLGPHDLVVTTLDDDSVRAVRDWAEGEGLPLLVGLSLGRSTVGLPVAEKVRIRTSEVVARPRVRDSRANVVVAHQRLARAGVRSFARRVDLPLLVWTVDDEEALRYWMRPGRAWLVTTNEPELALRVRAEVEERYHRAARARAERRRLRAERRAARTAPGDRAT</sequence>
<dbReference type="SUPFAM" id="SSF51695">
    <property type="entry name" value="PLC-like phosphodiesterases"/>
    <property type="match status" value="1"/>
</dbReference>
<dbReference type="PANTHER" id="PTHR46211:SF14">
    <property type="entry name" value="GLYCEROPHOSPHODIESTER PHOSPHODIESTERASE"/>
    <property type="match status" value="1"/>
</dbReference>
<dbReference type="EC" id="3.1.4.46" evidence="3"/>
<evidence type="ECO:0000313" key="4">
    <source>
        <dbReference type="Proteomes" id="UP000544110"/>
    </source>
</evidence>
<reference evidence="3 4" key="1">
    <citation type="submission" date="2020-07" db="EMBL/GenBank/DDBJ databases">
        <title>Sequencing the genomes of 1000 actinobacteria strains.</title>
        <authorList>
            <person name="Klenk H.-P."/>
        </authorList>
    </citation>
    <scope>NUCLEOTIDE SEQUENCE [LARGE SCALE GENOMIC DNA]</scope>
    <source>
        <strain evidence="3 4">DSM 24552</strain>
    </source>
</reference>
<evidence type="ECO:0000259" key="2">
    <source>
        <dbReference type="PROSITE" id="PS51704"/>
    </source>
</evidence>
<comment type="caution">
    <text evidence="3">The sequence shown here is derived from an EMBL/GenBank/DDBJ whole genome shotgun (WGS) entry which is preliminary data.</text>
</comment>
<organism evidence="3 4">
    <name type="scientific">Nocardioides perillae</name>
    <dbReference type="NCBI Taxonomy" id="1119534"/>
    <lineage>
        <taxon>Bacteria</taxon>
        <taxon>Bacillati</taxon>
        <taxon>Actinomycetota</taxon>
        <taxon>Actinomycetes</taxon>
        <taxon>Propionibacteriales</taxon>
        <taxon>Nocardioidaceae</taxon>
        <taxon>Nocardioides</taxon>
    </lineage>
</organism>
<protein>
    <submittedName>
        <fullName evidence="3">Glycerophosphoryl diester phosphodiesterase</fullName>
        <ecNumber evidence="3">3.1.4.46</ecNumber>
    </submittedName>
</protein>
<dbReference type="Proteomes" id="UP000544110">
    <property type="component" value="Unassembled WGS sequence"/>
</dbReference>